<comment type="caution">
    <text evidence="2">The sequence shown here is derived from an EMBL/GenBank/DDBJ whole genome shotgun (WGS) entry which is preliminary data.</text>
</comment>
<dbReference type="Proteomes" id="UP000242188">
    <property type="component" value="Unassembled WGS sequence"/>
</dbReference>
<dbReference type="InterPro" id="IPR016187">
    <property type="entry name" value="CTDL_fold"/>
</dbReference>
<keyword evidence="3" id="KW-1185">Reference proteome</keyword>
<dbReference type="EMBL" id="NEDP02005405">
    <property type="protein sequence ID" value="OWF41363.1"/>
    <property type="molecule type" value="Genomic_DNA"/>
</dbReference>
<evidence type="ECO:0000313" key="3">
    <source>
        <dbReference type="Proteomes" id="UP000242188"/>
    </source>
</evidence>
<protein>
    <recommendedName>
        <fullName evidence="1">C-type lectin domain-containing protein</fullName>
    </recommendedName>
</protein>
<evidence type="ECO:0000313" key="2">
    <source>
        <dbReference type="EMBL" id="OWF41363.1"/>
    </source>
</evidence>
<dbReference type="InterPro" id="IPR016186">
    <property type="entry name" value="C-type_lectin-like/link_sf"/>
</dbReference>
<gene>
    <name evidence="2" type="ORF">KP79_PYT07783</name>
</gene>
<reference evidence="2 3" key="1">
    <citation type="journal article" date="2017" name="Nat. Ecol. Evol.">
        <title>Scallop genome provides insights into evolution of bilaterian karyotype and development.</title>
        <authorList>
            <person name="Wang S."/>
            <person name="Zhang J."/>
            <person name="Jiao W."/>
            <person name="Li J."/>
            <person name="Xun X."/>
            <person name="Sun Y."/>
            <person name="Guo X."/>
            <person name="Huan P."/>
            <person name="Dong B."/>
            <person name="Zhang L."/>
            <person name="Hu X."/>
            <person name="Sun X."/>
            <person name="Wang J."/>
            <person name="Zhao C."/>
            <person name="Wang Y."/>
            <person name="Wang D."/>
            <person name="Huang X."/>
            <person name="Wang R."/>
            <person name="Lv J."/>
            <person name="Li Y."/>
            <person name="Zhang Z."/>
            <person name="Liu B."/>
            <person name="Lu W."/>
            <person name="Hui Y."/>
            <person name="Liang J."/>
            <person name="Zhou Z."/>
            <person name="Hou R."/>
            <person name="Li X."/>
            <person name="Liu Y."/>
            <person name="Li H."/>
            <person name="Ning X."/>
            <person name="Lin Y."/>
            <person name="Zhao L."/>
            <person name="Xing Q."/>
            <person name="Dou J."/>
            <person name="Li Y."/>
            <person name="Mao J."/>
            <person name="Guo H."/>
            <person name="Dou H."/>
            <person name="Li T."/>
            <person name="Mu C."/>
            <person name="Jiang W."/>
            <person name="Fu Q."/>
            <person name="Fu X."/>
            <person name="Miao Y."/>
            <person name="Liu J."/>
            <person name="Yu Q."/>
            <person name="Li R."/>
            <person name="Liao H."/>
            <person name="Li X."/>
            <person name="Kong Y."/>
            <person name="Jiang Z."/>
            <person name="Chourrout D."/>
            <person name="Li R."/>
            <person name="Bao Z."/>
        </authorList>
    </citation>
    <scope>NUCLEOTIDE SEQUENCE [LARGE SCALE GENOMIC DNA]</scope>
    <source>
        <strain evidence="2 3">PY_sf001</strain>
    </source>
</reference>
<sequence length="191" mass="21948">MIPRLNRFNWCSNLNLTTMPTQMAHDVCGHFAGRMDRLSTEEITRITENLQIKELSNPPLWIDHNVDGECILIENPNQHYGSKCITSPACSKEYKSFWSGNTELRLKFHCEGLDWTNARSTCQSEGGRLTKVDSETKWNALTSVLLDQGKGKEEWWIGSIDGQKTCWMVKDAKVTFEFCHSPKKFVCEKLQ</sequence>
<accession>A0A210PY10</accession>
<organism evidence="2 3">
    <name type="scientific">Mizuhopecten yessoensis</name>
    <name type="common">Japanese scallop</name>
    <name type="synonym">Patinopecten yessoensis</name>
    <dbReference type="NCBI Taxonomy" id="6573"/>
    <lineage>
        <taxon>Eukaryota</taxon>
        <taxon>Metazoa</taxon>
        <taxon>Spiralia</taxon>
        <taxon>Lophotrochozoa</taxon>
        <taxon>Mollusca</taxon>
        <taxon>Bivalvia</taxon>
        <taxon>Autobranchia</taxon>
        <taxon>Pteriomorphia</taxon>
        <taxon>Pectinida</taxon>
        <taxon>Pectinoidea</taxon>
        <taxon>Pectinidae</taxon>
        <taxon>Mizuhopecten</taxon>
    </lineage>
</organism>
<dbReference type="InterPro" id="IPR001304">
    <property type="entry name" value="C-type_lectin-like"/>
</dbReference>
<dbReference type="Gene3D" id="3.10.100.10">
    <property type="entry name" value="Mannose-Binding Protein A, subunit A"/>
    <property type="match status" value="1"/>
</dbReference>
<dbReference type="AlphaFoldDB" id="A0A210PY10"/>
<evidence type="ECO:0000259" key="1">
    <source>
        <dbReference type="Pfam" id="PF00059"/>
    </source>
</evidence>
<dbReference type="Pfam" id="PF00059">
    <property type="entry name" value="Lectin_C"/>
    <property type="match status" value="1"/>
</dbReference>
<name>A0A210PY10_MIZYE</name>
<proteinExistence type="predicted"/>
<dbReference type="CDD" id="cd00037">
    <property type="entry name" value="CLECT"/>
    <property type="match status" value="1"/>
</dbReference>
<dbReference type="SUPFAM" id="SSF56436">
    <property type="entry name" value="C-type lectin-like"/>
    <property type="match status" value="1"/>
</dbReference>
<feature type="domain" description="C-type lectin" evidence="1">
    <location>
        <begin position="113"/>
        <end position="161"/>
    </location>
</feature>